<comment type="caution">
    <text evidence="3">The sequence shown here is derived from an EMBL/GenBank/DDBJ whole genome shotgun (WGS) entry which is preliminary data.</text>
</comment>
<organism evidence="3 4">
    <name type="scientific">Papaver atlanticum</name>
    <dbReference type="NCBI Taxonomy" id="357466"/>
    <lineage>
        <taxon>Eukaryota</taxon>
        <taxon>Viridiplantae</taxon>
        <taxon>Streptophyta</taxon>
        <taxon>Embryophyta</taxon>
        <taxon>Tracheophyta</taxon>
        <taxon>Spermatophyta</taxon>
        <taxon>Magnoliopsida</taxon>
        <taxon>Ranunculales</taxon>
        <taxon>Papaveraceae</taxon>
        <taxon>Papaveroideae</taxon>
        <taxon>Papaver</taxon>
    </lineage>
</organism>
<keyword evidence="2" id="KW-1133">Transmembrane helix</keyword>
<gene>
    <name evidence="3" type="ORF">MKW98_010823</name>
</gene>
<feature type="region of interest" description="Disordered" evidence="1">
    <location>
        <begin position="43"/>
        <end position="62"/>
    </location>
</feature>
<feature type="compositionally biased region" description="Polar residues" evidence="1">
    <location>
        <begin position="52"/>
        <end position="62"/>
    </location>
</feature>
<evidence type="ECO:0000256" key="1">
    <source>
        <dbReference type="SAM" id="MobiDB-lite"/>
    </source>
</evidence>
<proteinExistence type="predicted"/>
<evidence type="ECO:0008006" key="5">
    <source>
        <dbReference type="Google" id="ProtNLM"/>
    </source>
</evidence>
<accession>A0AAD4SNT9</accession>
<evidence type="ECO:0000256" key="2">
    <source>
        <dbReference type="SAM" id="Phobius"/>
    </source>
</evidence>
<reference evidence="3" key="1">
    <citation type="submission" date="2022-04" db="EMBL/GenBank/DDBJ databases">
        <title>A functionally conserved STORR gene fusion in Papaver species that diverged 16.8 million years ago.</title>
        <authorList>
            <person name="Catania T."/>
        </authorList>
    </citation>
    <scope>NUCLEOTIDE SEQUENCE</scope>
    <source>
        <strain evidence="3">S-188037</strain>
    </source>
</reference>
<name>A0AAD4SNT9_9MAGN</name>
<feature type="non-terminal residue" evidence="3">
    <location>
        <position position="62"/>
    </location>
</feature>
<keyword evidence="4" id="KW-1185">Reference proteome</keyword>
<dbReference type="Proteomes" id="UP001202328">
    <property type="component" value="Unassembled WGS sequence"/>
</dbReference>
<feature type="transmembrane region" description="Helical" evidence="2">
    <location>
        <begin position="6"/>
        <end position="26"/>
    </location>
</feature>
<evidence type="ECO:0000313" key="3">
    <source>
        <dbReference type="EMBL" id="KAI3914011.1"/>
    </source>
</evidence>
<keyword evidence="2" id="KW-0812">Transmembrane</keyword>
<protein>
    <recommendedName>
        <fullName evidence="5">Protein DETOXIFICATION</fullName>
    </recommendedName>
</protein>
<dbReference type="AlphaFoldDB" id="A0AAD4SNT9"/>
<evidence type="ECO:0000313" key="4">
    <source>
        <dbReference type="Proteomes" id="UP001202328"/>
    </source>
</evidence>
<dbReference type="EMBL" id="JAJJMB010009426">
    <property type="protein sequence ID" value="KAI3914011.1"/>
    <property type="molecule type" value="Genomic_DNA"/>
</dbReference>
<keyword evidence="2" id="KW-0472">Membrane</keyword>
<sequence>GVWTGMVSGVGLQTIILLIITLKTNWSKEASLADSRIKQWGGSVDAPEEVTKTNGKSSHGEV</sequence>